<organism evidence="9 10">
    <name type="scientific">Nocardia higoensis</name>
    <dbReference type="NCBI Taxonomy" id="228599"/>
    <lineage>
        <taxon>Bacteria</taxon>
        <taxon>Bacillati</taxon>
        <taxon>Actinomycetota</taxon>
        <taxon>Actinomycetes</taxon>
        <taxon>Mycobacteriales</taxon>
        <taxon>Nocardiaceae</taxon>
        <taxon>Nocardia</taxon>
    </lineage>
</organism>
<protein>
    <submittedName>
        <fullName evidence="9">SpoIIE family protein phosphatase</fullName>
    </submittedName>
</protein>
<evidence type="ECO:0000256" key="5">
    <source>
        <dbReference type="ARBA" id="ARBA00023163"/>
    </source>
</evidence>
<dbReference type="InterPro" id="IPR000014">
    <property type="entry name" value="PAS"/>
</dbReference>
<keyword evidence="1" id="KW-0808">Transferase</keyword>
<dbReference type="RefSeq" id="WP_195000641.1">
    <property type="nucleotide sequence ID" value="NZ_JADLQN010000001.1"/>
</dbReference>
<evidence type="ECO:0000313" key="9">
    <source>
        <dbReference type="EMBL" id="MBF6353783.1"/>
    </source>
</evidence>
<dbReference type="PANTHER" id="PTHR43156:SF2">
    <property type="entry name" value="STAGE II SPORULATION PROTEIN E"/>
    <property type="match status" value="1"/>
</dbReference>
<evidence type="ECO:0000256" key="4">
    <source>
        <dbReference type="ARBA" id="ARBA00023015"/>
    </source>
</evidence>
<name>A0ABS0D5N5_9NOCA</name>
<evidence type="ECO:0000313" key="10">
    <source>
        <dbReference type="Proteomes" id="UP000707731"/>
    </source>
</evidence>
<dbReference type="Pfam" id="PF07228">
    <property type="entry name" value="SpoIIE"/>
    <property type="match status" value="1"/>
</dbReference>
<dbReference type="InterPro" id="IPR036388">
    <property type="entry name" value="WH-like_DNA-bd_sf"/>
</dbReference>
<feature type="region of interest" description="Disordered" evidence="6">
    <location>
        <begin position="1"/>
        <end position="22"/>
    </location>
</feature>
<dbReference type="InterPro" id="IPR000700">
    <property type="entry name" value="PAS-assoc_C"/>
</dbReference>
<dbReference type="PROSITE" id="PS50113">
    <property type="entry name" value="PAC"/>
    <property type="match status" value="1"/>
</dbReference>
<keyword evidence="3" id="KW-0378">Hydrolase</keyword>
<keyword evidence="5" id="KW-0804">Transcription</keyword>
<dbReference type="CDD" id="cd00130">
    <property type="entry name" value="PAS"/>
    <property type="match status" value="1"/>
</dbReference>
<dbReference type="InterPro" id="IPR013655">
    <property type="entry name" value="PAS_fold_3"/>
</dbReference>
<feature type="domain" description="PAC" evidence="7">
    <location>
        <begin position="494"/>
        <end position="546"/>
    </location>
</feature>
<dbReference type="InterPro" id="IPR052016">
    <property type="entry name" value="Bact_Sigma-Reg"/>
</dbReference>
<dbReference type="InterPro" id="IPR035965">
    <property type="entry name" value="PAS-like_dom_sf"/>
</dbReference>
<feature type="domain" description="ANTAR" evidence="8">
    <location>
        <begin position="40"/>
        <end position="101"/>
    </location>
</feature>
<reference evidence="9 10" key="1">
    <citation type="submission" date="2020-10" db="EMBL/GenBank/DDBJ databases">
        <title>Identification of Nocardia species via Next-generation sequencing and recognition of intraspecies genetic diversity.</title>
        <authorList>
            <person name="Li P."/>
            <person name="Li P."/>
            <person name="Lu B."/>
        </authorList>
    </citation>
    <scope>NUCLEOTIDE SEQUENCE [LARGE SCALE GENOMIC DNA]</scope>
    <source>
        <strain evidence="9 10">BJ06-0143</strain>
    </source>
</reference>
<dbReference type="SUPFAM" id="SSF55781">
    <property type="entry name" value="GAF domain-like"/>
    <property type="match status" value="1"/>
</dbReference>
<comment type="caution">
    <text evidence="9">The sequence shown here is derived from an EMBL/GenBank/DDBJ whole genome shotgun (WGS) entry which is preliminary data.</text>
</comment>
<dbReference type="SUPFAM" id="SSF55785">
    <property type="entry name" value="PYP-like sensor domain (PAS domain)"/>
    <property type="match status" value="1"/>
</dbReference>
<dbReference type="Gene3D" id="3.30.450.20">
    <property type="entry name" value="PAS domain"/>
    <property type="match status" value="1"/>
</dbReference>
<dbReference type="PROSITE" id="PS50921">
    <property type="entry name" value="ANTAR"/>
    <property type="match status" value="1"/>
</dbReference>
<keyword evidence="2" id="KW-0418">Kinase</keyword>
<dbReference type="SMART" id="SM01012">
    <property type="entry name" value="ANTAR"/>
    <property type="match status" value="1"/>
</dbReference>
<sequence length="802" mass="86034">MTDIGAPGTPGPAPAVAPGAHEADLPAVPQPAVTRLAATVERLRAEIAQAQAAADGRALIEMAKGVLVERLHCGPTEAARQLDALAERAGVTALELAADLVNQAAQDKVSATVEEFLVRTSTPEESSAAVRLRTAESGLLASGDPQRVAQSVLEHALAPLGATALAIWSVGSDASLTLVGFAGIDPHEAERWRYVPPGVLTPARQSLDARQTQWIEHLGRSGLPSIGDRDGGRAAIPASAGGRLIGVLEVCWPQPLSPQPPQVRRQLEALAELCAHTLEADMPTVVLPERSHLADLVRLSDSLFDSALVLLPHFGGDGELADFRIHHVNRSFVDPAGRPQGMVNGALLLEAYPMAAADGQLFERIEHVFATGETYRADRMVLTELVDQVPLTVSAALSISRHGDTLLMVWRVEDETARLAALLQHAQRLGRVGGFEENAATGEITWSSQLYALYGLTPSDDPIPLAQLPAHVHDDDAEAVQRLLRTLLRYRRSASAAFRIIRPNGDTRHIRIIAEPVVDTAGHLMALRGAYQDISAQHWTEVALSATQDRLVHTEEQAAEHSRLARQLQQAIMPAAQPSIEAFGLQIAVRYQPTEQDALVGGDWYDAVVLPSKQILVSVGDITGHGIKAATGMVVLRNALRGLATTGAGPGQMLTWLNHVTHYLTDDIYATAVCGLYDPQTRVLRWARAGHLPPVLIRDGEAANLPEIPGILLGAVAETSYQEGELHLEPDDVLLLYTDGLVERRGLDIDECVARMLDQSARFRGSLDDLVDHLLDRSDADTDDDTCLVGIKVGQGSSTPTS</sequence>
<dbReference type="Pfam" id="PF03861">
    <property type="entry name" value="ANTAR"/>
    <property type="match status" value="1"/>
</dbReference>
<evidence type="ECO:0000256" key="3">
    <source>
        <dbReference type="ARBA" id="ARBA00022801"/>
    </source>
</evidence>
<dbReference type="PANTHER" id="PTHR43156">
    <property type="entry name" value="STAGE II SPORULATION PROTEIN E-RELATED"/>
    <property type="match status" value="1"/>
</dbReference>
<evidence type="ECO:0000256" key="2">
    <source>
        <dbReference type="ARBA" id="ARBA00022777"/>
    </source>
</evidence>
<evidence type="ECO:0000256" key="1">
    <source>
        <dbReference type="ARBA" id="ARBA00022679"/>
    </source>
</evidence>
<dbReference type="InterPro" id="IPR001932">
    <property type="entry name" value="PPM-type_phosphatase-like_dom"/>
</dbReference>
<evidence type="ECO:0000259" key="8">
    <source>
        <dbReference type="PROSITE" id="PS50921"/>
    </source>
</evidence>
<dbReference type="Gene3D" id="2.10.70.100">
    <property type="match status" value="1"/>
</dbReference>
<keyword evidence="10" id="KW-1185">Reference proteome</keyword>
<dbReference type="InterPro" id="IPR011006">
    <property type="entry name" value="CheY-like_superfamily"/>
</dbReference>
<dbReference type="InterPro" id="IPR005561">
    <property type="entry name" value="ANTAR"/>
</dbReference>
<keyword evidence="4" id="KW-0805">Transcription regulation</keyword>
<gene>
    <name evidence="9" type="ORF">IU449_04325</name>
</gene>
<proteinExistence type="predicted"/>
<dbReference type="SMART" id="SM00331">
    <property type="entry name" value="PP2C_SIG"/>
    <property type="match status" value="1"/>
</dbReference>
<accession>A0ABS0D5N5</accession>
<dbReference type="Pfam" id="PF08447">
    <property type="entry name" value="PAS_3"/>
    <property type="match status" value="1"/>
</dbReference>
<dbReference type="InterPro" id="IPR003018">
    <property type="entry name" value="GAF"/>
</dbReference>
<dbReference type="InterPro" id="IPR029016">
    <property type="entry name" value="GAF-like_dom_sf"/>
</dbReference>
<dbReference type="EMBL" id="JADLQN010000001">
    <property type="protein sequence ID" value="MBF6353783.1"/>
    <property type="molecule type" value="Genomic_DNA"/>
</dbReference>
<dbReference type="Gene3D" id="3.60.40.10">
    <property type="entry name" value="PPM-type phosphatase domain"/>
    <property type="match status" value="1"/>
</dbReference>
<dbReference type="Proteomes" id="UP000707731">
    <property type="component" value="Unassembled WGS sequence"/>
</dbReference>
<evidence type="ECO:0000259" key="7">
    <source>
        <dbReference type="PROSITE" id="PS50113"/>
    </source>
</evidence>
<dbReference type="SUPFAM" id="SSF81606">
    <property type="entry name" value="PP2C-like"/>
    <property type="match status" value="1"/>
</dbReference>
<evidence type="ECO:0000256" key="6">
    <source>
        <dbReference type="SAM" id="MobiDB-lite"/>
    </source>
</evidence>
<dbReference type="Gene3D" id="1.10.10.10">
    <property type="entry name" value="Winged helix-like DNA-binding domain superfamily/Winged helix DNA-binding domain"/>
    <property type="match status" value="1"/>
</dbReference>
<dbReference type="SUPFAM" id="SSF52172">
    <property type="entry name" value="CheY-like"/>
    <property type="match status" value="1"/>
</dbReference>
<dbReference type="InterPro" id="IPR036457">
    <property type="entry name" value="PPM-type-like_dom_sf"/>
</dbReference>
<dbReference type="Gene3D" id="3.30.450.40">
    <property type="match status" value="1"/>
</dbReference>
<dbReference type="Pfam" id="PF13185">
    <property type="entry name" value="GAF_2"/>
    <property type="match status" value="1"/>
</dbReference>